<dbReference type="Proteomes" id="UP000663889">
    <property type="component" value="Unassembled WGS sequence"/>
</dbReference>
<sequence length="413" mass="48061">MYKSTIRQFPLTPYEADLFHHINIFHSNGILAKKNQLDYSRLESASITPFTSFLKFYQLICSTPQLINSNQFWISSHLSSPYDNSITDAEKQVIDNVYKSSLLTQKDVKSKTAEPNNSFCRQIVFHGQEILSYCTTSSTNLKEKDNQTILCVSIKDIVSIYFPWSSIEQFIQICRRKQITRFKPDKSTGCDSTLRLVNMQELENHWNFILKELLPDTQISSNKHSNQSEKDKLSVEFQENNLSLTNNSNDSLSSNINNQDSTKTLGLSFKENLSETSSAEVDNSMENNNENRHLLNNSYIESNDNINKSYQSIEQDNNENQFEMNVLEDKQEKQTLSTINKKVSKGNQHRSTISYNYSKRRKQQLKRSNHHNKCSKHQLLKQYSNDVDQQLWMKKYSIESFSIIIDRYKLPSI</sequence>
<dbReference type="EMBL" id="CAJOBE010006069">
    <property type="protein sequence ID" value="CAF3995069.1"/>
    <property type="molecule type" value="Genomic_DNA"/>
</dbReference>
<dbReference type="EMBL" id="CAJNOU010004799">
    <property type="protein sequence ID" value="CAF1455339.1"/>
    <property type="molecule type" value="Genomic_DNA"/>
</dbReference>
<dbReference type="Proteomes" id="UP000663874">
    <property type="component" value="Unassembled WGS sequence"/>
</dbReference>
<accession>A0A815PYW4</accession>
<reference evidence="1" key="1">
    <citation type="submission" date="2021-02" db="EMBL/GenBank/DDBJ databases">
        <authorList>
            <person name="Nowell W R."/>
        </authorList>
    </citation>
    <scope>NUCLEOTIDE SEQUENCE</scope>
</reference>
<comment type="caution">
    <text evidence="1">The sequence shown here is derived from an EMBL/GenBank/DDBJ whole genome shotgun (WGS) entry which is preliminary data.</text>
</comment>
<evidence type="ECO:0000313" key="2">
    <source>
        <dbReference type="EMBL" id="CAF3995069.1"/>
    </source>
</evidence>
<organism evidence="1 3">
    <name type="scientific">Rotaria sordida</name>
    <dbReference type="NCBI Taxonomy" id="392033"/>
    <lineage>
        <taxon>Eukaryota</taxon>
        <taxon>Metazoa</taxon>
        <taxon>Spiralia</taxon>
        <taxon>Gnathifera</taxon>
        <taxon>Rotifera</taxon>
        <taxon>Eurotatoria</taxon>
        <taxon>Bdelloidea</taxon>
        <taxon>Philodinida</taxon>
        <taxon>Philodinidae</taxon>
        <taxon>Rotaria</taxon>
    </lineage>
</organism>
<evidence type="ECO:0000313" key="1">
    <source>
        <dbReference type="EMBL" id="CAF1455339.1"/>
    </source>
</evidence>
<proteinExistence type="predicted"/>
<protein>
    <submittedName>
        <fullName evidence="1">Uncharacterized protein</fullName>
    </submittedName>
</protein>
<dbReference type="AlphaFoldDB" id="A0A815PYW4"/>
<gene>
    <name evidence="2" type="ORF">FNK824_LOCUS25618</name>
    <name evidence="1" type="ORF">SEV965_LOCUS33897</name>
</gene>
<name>A0A815PYW4_9BILA</name>
<evidence type="ECO:0000313" key="3">
    <source>
        <dbReference type="Proteomes" id="UP000663889"/>
    </source>
</evidence>